<reference evidence="1 2" key="1">
    <citation type="submission" date="2017-06" db="EMBL/GenBank/DDBJ databases">
        <title>Cmopartive genomic analysis of Ambrosia Fusariam Clade fungi.</title>
        <authorList>
            <person name="Stajich J.E."/>
            <person name="Carrillo J."/>
            <person name="Kijimoto T."/>
            <person name="Eskalen A."/>
            <person name="O'Donnell K."/>
            <person name="Kasson M."/>
        </authorList>
    </citation>
    <scope>NUCLEOTIDE SEQUENCE [LARGE SCALE GENOMIC DNA]</scope>
    <source>
        <strain evidence="1 2">NRRL 20438</strain>
    </source>
</reference>
<organism evidence="1 2">
    <name type="scientific">Fusarium ambrosium</name>
    <dbReference type="NCBI Taxonomy" id="131363"/>
    <lineage>
        <taxon>Eukaryota</taxon>
        <taxon>Fungi</taxon>
        <taxon>Dikarya</taxon>
        <taxon>Ascomycota</taxon>
        <taxon>Pezizomycotina</taxon>
        <taxon>Sordariomycetes</taxon>
        <taxon>Hypocreomycetidae</taxon>
        <taxon>Hypocreales</taxon>
        <taxon>Nectriaceae</taxon>
        <taxon>Fusarium</taxon>
        <taxon>Fusarium solani species complex</taxon>
    </lineage>
</organism>
<dbReference type="AlphaFoldDB" id="A0A428RRS5"/>
<evidence type="ECO:0000313" key="1">
    <source>
        <dbReference type="EMBL" id="RSL80171.1"/>
    </source>
</evidence>
<evidence type="ECO:0000313" key="2">
    <source>
        <dbReference type="Proteomes" id="UP000288429"/>
    </source>
</evidence>
<protein>
    <submittedName>
        <fullName evidence="1">Uncharacterized protein</fullName>
    </submittedName>
</protein>
<proteinExistence type="predicted"/>
<gene>
    <name evidence="1" type="ORF">CDV31_017145</name>
</gene>
<dbReference type="Proteomes" id="UP000288429">
    <property type="component" value="Unassembled WGS sequence"/>
</dbReference>
<sequence length="251" mass="28563">MRLTLDKPDAALDGMRRGVQKFIRMMDELRLPGVVGLRTYELAVRRRSFSLQPDLAFRMLGTQMQQMRYPRWRTLPSTTWKFFRGGIRTSIGHRGHQIRPAPTFPISSMFFSMDASGKKRRQVNGGAVLVGSRDAVETAHQPYGQDALGERFTFRIGLFCIFISLDTAFKEAQSVAGREVVSLAPLLQRPDLPDLFPKLLDCLEDKPDPRVAESWGWRVVNMDHWKPQVFRLEPNATLSVSQGRRTPSGLC</sequence>
<accession>A0A428RRS5</accession>
<dbReference type="EMBL" id="NIZV01000843">
    <property type="protein sequence ID" value="RSL80171.1"/>
    <property type="molecule type" value="Genomic_DNA"/>
</dbReference>
<comment type="caution">
    <text evidence="1">The sequence shown here is derived from an EMBL/GenBank/DDBJ whole genome shotgun (WGS) entry which is preliminary data.</text>
</comment>
<name>A0A428RRS5_9HYPO</name>
<keyword evidence="2" id="KW-1185">Reference proteome</keyword>